<dbReference type="EMBL" id="KN837201">
    <property type="protein sequence ID" value="KIJ34287.1"/>
    <property type="molecule type" value="Genomic_DNA"/>
</dbReference>
<keyword evidence="3" id="KW-0732">Signal</keyword>
<accession>A0A0C9UYA8</accession>
<evidence type="ECO:0000256" key="9">
    <source>
        <dbReference type="RuleBase" id="RU361164"/>
    </source>
</evidence>
<dbReference type="HOGENOM" id="CLU_020817_2_0_1"/>
<dbReference type="PANTHER" id="PTHR33753">
    <property type="entry name" value="1,4-BETA-D-GLUCAN CELLOBIOHYDROLASE B"/>
    <property type="match status" value="1"/>
</dbReference>
<feature type="non-terminal residue" evidence="10">
    <location>
        <position position="1"/>
    </location>
</feature>
<dbReference type="GO" id="GO:0030245">
    <property type="term" value="P:cellulose catabolic process"/>
    <property type="evidence" value="ECO:0007669"/>
    <property type="project" value="UniProtKB-KW"/>
</dbReference>
<protein>
    <recommendedName>
        <fullName evidence="9">Glucanase</fullName>
        <ecNumber evidence="9">3.2.1.-</ecNumber>
    </recommendedName>
</protein>
<dbReference type="Proteomes" id="UP000054279">
    <property type="component" value="Unassembled WGS sequence"/>
</dbReference>
<evidence type="ECO:0000256" key="5">
    <source>
        <dbReference type="ARBA" id="ARBA00023001"/>
    </source>
</evidence>
<dbReference type="InterPro" id="IPR001722">
    <property type="entry name" value="Glyco_hydro_7"/>
</dbReference>
<evidence type="ECO:0000256" key="2">
    <source>
        <dbReference type="ARBA" id="ARBA00006044"/>
    </source>
</evidence>
<keyword evidence="4 9" id="KW-0378">Hydrolase</keyword>
<dbReference type="Gene3D" id="2.70.100.10">
    <property type="entry name" value="Glycoside hydrolase, family 7, domain"/>
    <property type="match status" value="1"/>
</dbReference>
<sequence>VGWEASANDVNAGSGACCHELDVWDANSISAAWTRCSGDDCAINSRYSSLCDPDGCDFNSYRQGDKTFYGNSLTVNTSQKVTVVTQFLTDNNSTTGTLSEIRCLYVQKGVVIQNSKDIFPDIAAYDSITDQYCDDQKSLFGDTTSFQDKDGLKAIGGSMARGMVFVMSVWDDHNVNMLWLDSSYPIDADATKPGIDRSSCPTSPGASSEVETNAAFTVTYSNIRYGDIGSSFSDS</sequence>
<dbReference type="PRINTS" id="PR00734">
    <property type="entry name" value="GLHYDRLASE7"/>
</dbReference>
<proteinExistence type="inferred from homology"/>
<comment type="similarity">
    <text evidence="2 9">Belongs to the glycosyl hydrolase 7 (cellulase C) family.</text>
</comment>
<evidence type="ECO:0000256" key="1">
    <source>
        <dbReference type="ARBA" id="ARBA00001641"/>
    </source>
</evidence>
<dbReference type="GO" id="GO:0016162">
    <property type="term" value="F:cellulose 1,4-beta-cellobiosidase activity"/>
    <property type="evidence" value="ECO:0007669"/>
    <property type="project" value="UniProtKB-EC"/>
</dbReference>
<dbReference type="SUPFAM" id="SSF49899">
    <property type="entry name" value="Concanavalin A-like lectins/glucanases"/>
    <property type="match status" value="1"/>
</dbReference>
<evidence type="ECO:0000256" key="3">
    <source>
        <dbReference type="ARBA" id="ARBA00022729"/>
    </source>
</evidence>
<dbReference type="EC" id="3.2.1.-" evidence="9"/>
<evidence type="ECO:0000256" key="4">
    <source>
        <dbReference type="ARBA" id="ARBA00022801"/>
    </source>
</evidence>
<keyword evidence="11" id="KW-1185">Reference proteome</keyword>
<keyword evidence="6" id="KW-0119">Carbohydrate metabolism</keyword>
<reference evidence="10 11" key="1">
    <citation type="submission" date="2014-06" db="EMBL/GenBank/DDBJ databases">
        <title>Evolutionary Origins and Diversification of the Mycorrhizal Mutualists.</title>
        <authorList>
            <consortium name="DOE Joint Genome Institute"/>
            <consortium name="Mycorrhizal Genomics Consortium"/>
            <person name="Kohler A."/>
            <person name="Kuo A."/>
            <person name="Nagy L.G."/>
            <person name="Floudas D."/>
            <person name="Copeland A."/>
            <person name="Barry K.W."/>
            <person name="Cichocki N."/>
            <person name="Veneault-Fourrey C."/>
            <person name="LaButti K."/>
            <person name="Lindquist E.A."/>
            <person name="Lipzen A."/>
            <person name="Lundell T."/>
            <person name="Morin E."/>
            <person name="Murat C."/>
            <person name="Riley R."/>
            <person name="Ohm R."/>
            <person name="Sun H."/>
            <person name="Tunlid A."/>
            <person name="Henrissat B."/>
            <person name="Grigoriev I.V."/>
            <person name="Hibbett D.S."/>
            <person name="Martin F."/>
        </authorList>
    </citation>
    <scope>NUCLEOTIDE SEQUENCE [LARGE SCALE GENOMIC DNA]</scope>
    <source>
        <strain evidence="10 11">SS14</strain>
    </source>
</reference>
<comment type="catalytic activity">
    <reaction evidence="1">
        <text>Hydrolysis of (1-&gt;4)-beta-D-glucosidic linkages in cellulose and cellotetraose, releasing cellobiose from the non-reducing ends of the chains.</text>
        <dbReference type="EC" id="3.2.1.91"/>
    </reaction>
</comment>
<organism evidence="10 11">
    <name type="scientific">Sphaerobolus stellatus (strain SS14)</name>
    <dbReference type="NCBI Taxonomy" id="990650"/>
    <lineage>
        <taxon>Eukaryota</taxon>
        <taxon>Fungi</taxon>
        <taxon>Dikarya</taxon>
        <taxon>Basidiomycota</taxon>
        <taxon>Agaricomycotina</taxon>
        <taxon>Agaricomycetes</taxon>
        <taxon>Phallomycetidae</taxon>
        <taxon>Geastrales</taxon>
        <taxon>Sphaerobolaceae</taxon>
        <taxon>Sphaerobolus</taxon>
    </lineage>
</organism>
<evidence type="ECO:0000256" key="6">
    <source>
        <dbReference type="ARBA" id="ARBA00023277"/>
    </source>
</evidence>
<keyword evidence="8 9" id="KW-0624">Polysaccharide degradation</keyword>
<name>A0A0C9UYA8_SPHS4</name>
<gene>
    <name evidence="10" type="ORF">M422DRAFT_88689</name>
</gene>
<dbReference type="InterPro" id="IPR013320">
    <property type="entry name" value="ConA-like_dom_sf"/>
</dbReference>
<dbReference type="Pfam" id="PF00840">
    <property type="entry name" value="Glyco_hydro_7"/>
    <property type="match status" value="1"/>
</dbReference>
<keyword evidence="7 9" id="KW-0326">Glycosidase</keyword>
<dbReference type="InterPro" id="IPR037019">
    <property type="entry name" value="Glyco_hydro_7_sf"/>
</dbReference>
<evidence type="ECO:0000256" key="7">
    <source>
        <dbReference type="ARBA" id="ARBA00023295"/>
    </source>
</evidence>
<feature type="non-terminal residue" evidence="10">
    <location>
        <position position="235"/>
    </location>
</feature>
<evidence type="ECO:0000313" key="10">
    <source>
        <dbReference type="EMBL" id="KIJ34287.1"/>
    </source>
</evidence>
<dbReference type="PANTHER" id="PTHR33753:SF2">
    <property type="entry name" value="GLYCOSIDE HYDROLASE FAMILY 7 PROTEIN"/>
    <property type="match status" value="1"/>
</dbReference>
<keyword evidence="5 9" id="KW-0136">Cellulose degradation</keyword>
<dbReference type="AlphaFoldDB" id="A0A0C9UYA8"/>
<dbReference type="OrthoDB" id="412382at2759"/>
<evidence type="ECO:0000256" key="8">
    <source>
        <dbReference type="ARBA" id="ARBA00023326"/>
    </source>
</evidence>
<evidence type="ECO:0000313" key="11">
    <source>
        <dbReference type="Proteomes" id="UP000054279"/>
    </source>
</evidence>